<dbReference type="InterPro" id="IPR029063">
    <property type="entry name" value="SAM-dependent_MTases_sf"/>
</dbReference>
<keyword evidence="4" id="KW-0808">Transferase</keyword>
<evidence type="ECO:0000256" key="1">
    <source>
        <dbReference type="ARBA" id="ARBA00004776"/>
    </source>
</evidence>
<evidence type="ECO:0000313" key="7">
    <source>
        <dbReference type="Proteomes" id="UP000189464"/>
    </source>
</evidence>
<dbReference type="EMBL" id="CP019698">
    <property type="protein sequence ID" value="AQS58811.1"/>
    <property type="molecule type" value="Genomic_DNA"/>
</dbReference>
<comment type="similarity">
    <text evidence="2">Belongs to the glycosyltransferase 2 family.</text>
</comment>
<accession>A0A1S6IVJ5</accession>
<dbReference type="AlphaFoldDB" id="A0A1S6IVJ5"/>
<dbReference type="Gene3D" id="3.90.550.10">
    <property type="entry name" value="Spore Coat Polysaccharide Biosynthesis Protein SpsA, Chain A"/>
    <property type="match status" value="1"/>
</dbReference>
<dbReference type="SUPFAM" id="SSF53448">
    <property type="entry name" value="Nucleotide-diphospho-sugar transferases"/>
    <property type="match status" value="1"/>
</dbReference>
<dbReference type="InterPro" id="IPR029044">
    <property type="entry name" value="Nucleotide-diphossugar_trans"/>
</dbReference>
<gene>
    <name evidence="6" type="ORF">B0537_06775</name>
</gene>
<keyword evidence="7" id="KW-1185">Reference proteome</keyword>
<evidence type="ECO:0000256" key="4">
    <source>
        <dbReference type="ARBA" id="ARBA00022679"/>
    </source>
</evidence>
<dbReference type="RefSeq" id="WP_077713838.1">
    <property type="nucleotide sequence ID" value="NZ_CP019698.1"/>
</dbReference>
<reference evidence="6 7" key="1">
    <citation type="journal article" date="2016" name="Int. J. Syst. Evol. Microbiol.">
        <title>Desulfotomaculum ferrireducens sp. nov., a moderately thermophilic sulfate-reducing and dissimilatory Fe(III)-reducing bacterium isolated from compost.</title>
        <authorList>
            <person name="Yang G."/>
            <person name="Guo J."/>
            <person name="Zhuang L."/>
            <person name="Yuan Y."/>
            <person name="Zhou S."/>
        </authorList>
    </citation>
    <scope>NUCLEOTIDE SEQUENCE [LARGE SCALE GENOMIC DNA]</scope>
    <source>
        <strain evidence="6 7">GSS09</strain>
    </source>
</reference>
<evidence type="ECO:0000259" key="5">
    <source>
        <dbReference type="Pfam" id="PF00535"/>
    </source>
</evidence>
<evidence type="ECO:0000313" key="6">
    <source>
        <dbReference type="EMBL" id="AQS58811.1"/>
    </source>
</evidence>
<dbReference type="OrthoDB" id="9771846at2"/>
<name>A0A1S6IVJ5_9FIRM</name>
<evidence type="ECO:0000256" key="3">
    <source>
        <dbReference type="ARBA" id="ARBA00022676"/>
    </source>
</evidence>
<dbReference type="STRING" id="1833852.B0537_06775"/>
<dbReference type="Proteomes" id="UP000189464">
    <property type="component" value="Chromosome"/>
</dbReference>
<dbReference type="Pfam" id="PF00535">
    <property type="entry name" value="Glycos_transf_2"/>
    <property type="match status" value="1"/>
</dbReference>
<protein>
    <recommendedName>
        <fullName evidence="5">Glycosyltransferase 2-like domain-containing protein</fullName>
    </recommendedName>
</protein>
<dbReference type="PANTHER" id="PTHR43179">
    <property type="entry name" value="RHAMNOSYLTRANSFERASE WBBL"/>
    <property type="match status" value="1"/>
</dbReference>
<keyword evidence="3" id="KW-0328">Glycosyltransferase</keyword>
<dbReference type="GO" id="GO:0016757">
    <property type="term" value="F:glycosyltransferase activity"/>
    <property type="evidence" value="ECO:0007669"/>
    <property type="project" value="UniProtKB-KW"/>
</dbReference>
<comment type="pathway">
    <text evidence="1">Cell wall biogenesis; cell wall polysaccharide biosynthesis.</text>
</comment>
<proteinExistence type="inferred from homology"/>
<sequence length="419" mass="48065">MEKNPLAPTHTQEPYSPLVTIIVLAYNHLSYTKQCIESLYQYTSHIDFELITINNGSTDGTEEYFNSLPNTKKISFPENMGVCKAINYGIRMAQGKYTLNLSNDIVVTYNWLDNLLTCMESDEKIGMVVPVCNSTSNYQQITLKYSSLTEMQQRAKEYNVSNSQLWEERLRLVTYTCLFRTDLLQRLGGFDEDFNPGAFDDDAISFTIRRLGYKLILAKDTFVHHFGSITFKAEYAKNNLLQKNKILFFKKFGVYSWQATFIDQNVLQLLSYKGQDNINILGIGMSYGATLLQIKNICQRHGSKNIKLYYLSEQKQNLTDLKTICEFCVHTDTDNLLSYFGDRLYDYIIVESESNKLKNIDELFSRLAGLLKKDGEIVCTAANQAIYHQIKGVLFGKGLTYFKSIKDYYLGFSKPVGLL</sequence>
<organism evidence="6 7">
    <name type="scientific">Desulforamulus ferrireducens</name>
    <dbReference type="NCBI Taxonomy" id="1833852"/>
    <lineage>
        <taxon>Bacteria</taxon>
        <taxon>Bacillati</taxon>
        <taxon>Bacillota</taxon>
        <taxon>Clostridia</taxon>
        <taxon>Eubacteriales</taxon>
        <taxon>Peptococcaceae</taxon>
        <taxon>Desulforamulus</taxon>
    </lineage>
</organism>
<evidence type="ECO:0000256" key="2">
    <source>
        <dbReference type="ARBA" id="ARBA00006739"/>
    </source>
</evidence>
<dbReference type="InterPro" id="IPR001173">
    <property type="entry name" value="Glyco_trans_2-like"/>
</dbReference>
<dbReference type="KEGG" id="dfg:B0537_06775"/>
<dbReference type="SUPFAM" id="SSF53335">
    <property type="entry name" value="S-adenosyl-L-methionine-dependent methyltransferases"/>
    <property type="match status" value="1"/>
</dbReference>
<feature type="domain" description="Glycosyltransferase 2-like" evidence="5">
    <location>
        <begin position="20"/>
        <end position="156"/>
    </location>
</feature>
<dbReference type="PANTHER" id="PTHR43179:SF12">
    <property type="entry name" value="GALACTOFURANOSYLTRANSFERASE GLFT2"/>
    <property type="match status" value="1"/>
</dbReference>